<accession>A0A0G4I9U8</accession>
<dbReference type="AlphaFoldDB" id="A0A0G4I9U8"/>
<name>A0A0G4I9U8_9ALVE</name>
<reference evidence="1" key="1">
    <citation type="submission" date="2014-11" db="EMBL/GenBank/DDBJ databases">
        <authorList>
            <person name="Otto D Thomas"/>
            <person name="Naeem Raeece"/>
        </authorList>
    </citation>
    <scope>NUCLEOTIDE SEQUENCE</scope>
</reference>
<proteinExistence type="predicted"/>
<organism evidence="1">
    <name type="scientific">Chromera velia CCMP2878</name>
    <dbReference type="NCBI Taxonomy" id="1169474"/>
    <lineage>
        <taxon>Eukaryota</taxon>
        <taxon>Sar</taxon>
        <taxon>Alveolata</taxon>
        <taxon>Colpodellida</taxon>
        <taxon>Chromeraceae</taxon>
        <taxon>Chromera</taxon>
    </lineage>
</organism>
<dbReference type="VEuPathDB" id="CryptoDB:Cvel_12382"/>
<dbReference type="EMBL" id="CDMZ01005741">
    <property type="protein sequence ID" value="CEM53936.1"/>
    <property type="molecule type" value="Genomic_DNA"/>
</dbReference>
<protein>
    <submittedName>
        <fullName evidence="1">Uncharacterized protein</fullName>
    </submittedName>
</protein>
<evidence type="ECO:0000313" key="1">
    <source>
        <dbReference type="EMBL" id="CEM53936.1"/>
    </source>
</evidence>
<sequence length="71" mass="8082">MKSLFDTAKEVFALGEKIERLRHQTLEKSRADFDAVIVEVCRLALTFNHKNFIDMKEIGTQDEAATSHDTA</sequence>
<gene>
    <name evidence="1" type="ORF">Cvel_12382</name>
</gene>